<dbReference type="OrthoDB" id="1577640at2759"/>
<accession>A0A9P9DC49</accession>
<organism evidence="1 2">
    <name type="scientific">Dactylonectria estremocensis</name>
    <dbReference type="NCBI Taxonomy" id="1079267"/>
    <lineage>
        <taxon>Eukaryota</taxon>
        <taxon>Fungi</taxon>
        <taxon>Dikarya</taxon>
        <taxon>Ascomycota</taxon>
        <taxon>Pezizomycotina</taxon>
        <taxon>Sordariomycetes</taxon>
        <taxon>Hypocreomycetidae</taxon>
        <taxon>Hypocreales</taxon>
        <taxon>Nectriaceae</taxon>
        <taxon>Dactylonectria</taxon>
    </lineage>
</organism>
<comment type="caution">
    <text evidence="1">The sequence shown here is derived from an EMBL/GenBank/DDBJ whole genome shotgun (WGS) entry which is preliminary data.</text>
</comment>
<reference evidence="1" key="1">
    <citation type="journal article" date="2021" name="Nat. Commun.">
        <title>Genetic determinants of endophytism in the Arabidopsis root mycobiome.</title>
        <authorList>
            <person name="Mesny F."/>
            <person name="Miyauchi S."/>
            <person name="Thiergart T."/>
            <person name="Pickel B."/>
            <person name="Atanasova L."/>
            <person name="Karlsson M."/>
            <person name="Huettel B."/>
            <person name="Barry K.W."/>
            <person name="Haridas S."/>
            <person name="Chen C."/>
            <person name="Bauer D."/>
            <person name="Andreopoulos W."/>
            <person name="Pangilinan J."/>
            <person name="LaButti K."/>
            <person name="Riley R."/>
            <person name="Lipzen A."/>
            <person name="Clum A."/>
            <person name="Drula E."/>
            <person name="Henrissat B."/>
            <person name="Kohler A."/>
            <person name="Grigoriev I.V."/>
            <person name="Martin F.M."/>
            <person name="Hacquard S."/>
        </authorList>
    </citation>
    <scope>NUCLEOTIDE SEQUENCE</scope>
    <source>
        <strain evidence="1">MPI-CAGE-AT-0021</strain>
    </source>
</reference>
<sequence length="76" mass="8499">MVAAAYAKDLLCRIAPNRVEAEKKIGDILSGLQEVAEEHRDIATEQLQAQEDLAKERLSKEEQKCHHVNESMACPP</sequence>
<evidence type="ECO:0000313" key="2">
    <source>
        <dbReference type="Proteomes" id="UP000717696"/>
    </source>
</evidence>
<proteinExistence type="predicted"/>
<keyword evidence="2" id="KW-1185">Reference proteome</keyword>
<dbReference type="EMBL" id="JAGMUU010000035">
    <property type="protein sequence ID" value="KAH7116635.1"/>
    <property type="molecule type" value="Genomic_DNA"/>
</dbReference>
<evidence type="ECO:0000313" key="1">
    <source>
        <dbReference type="EMBL" id="KAH7116635.1"/>
    </source>
</evidence>
<protein>
    <submittedName>
        <fullName evidence="1">Uncharacterized protein</fullName>
    </submittedName>
</protein>
<dbReference type="Proteomes" id="UP000717696">
    <property type="component" value="Unassembled WGS sequence"/>
</dbReference>
<dbReference type="AlphaFoldDB" id="A0A9P9DC49"/>
<gene>
    <name evidence="1" type="ORF">B0J13DRAFT_571408</name>
</gene>
<name>A0A9P9DC49_9HYPO</name>